<evidence type="ECO:0000256" key="2">
    <source>
        <dbReference type="SAM" id="MobiDB-lite"/>
    </source>
</evidence>
<dbReference type="CDD" id="cd19081">
    <property type="entry name" value="AKR_AKR9C1"/>
    <property type="match status" value="1"/>
</dbReference>
<dbReference type="InterPro" id="IPR023210">
    <property type="entry name" value="NADP_OxRdtase_dom"/>
</dbReference>
<dbReference type="InterPro" id="IPR036812">
    <property type="entry name" value="NAD(P)_OxRdtase_dom_sf"/>
</dbReference>
<dbReference type="RefSeq" id="WP_320944061.1">
    <property type="nucleotide sequence ID" value="NZ_BAABEU010000010.1"/>
</dbReference>
<feature type="compositionally biased region" description="Basic residues" evidence="2">
    <location>
        <begin position="345"/>
        <end position="354"/>
    </location>
</feature>
<feature type="domain" description="NADP-dependent oxidoreductase" evidence="3">
    <location>
        <begin position="29"/>
        <end position="328"/>
    </location>
</feature>
<accession>A0ABZ0SPR2</accession>
<reference evidence="4 5" key="1">
    <citation type="submission" date="2023-11" db="EMBL/GenBank/DDBJ databases">
        <title>Genome sequence of Microbacterium rhizosphaerae KACC 19337.</title>
        <authorList>
            <person name="Choi H."/>
            <person name="Kim S."/>
            <person name="Kim Y."/>
            <person name="Kwon S.-W."/>
            <person name="Heo J."/>
        </authorList>
    </citation>
    <scope>NUCLEOTIDE SEQUENCE [LARGE SCALE GENOMIC DNA]</scope>
    <source>
        <strain evidence="4 5">KACC 19337</strain>
    </source>
</reference>
<protein>
    <submittedName>
        <fullName evidence="4">Aldo/keto reductase</fullName>
    </submittedName>
</protein>
<dbReference type="Pfam" id="PF00248">
    <property type="entry name" value="Aldo_ket_red"/>
    <property type="match status" value="1"/>
</dbReference>
<dbReference type="SUPFAM" id="SSF51430">
    <property type="entry name" value="NAD(P)-linked oxidoreductase"/>
    <property type="match status" value="1"/>
</dbReference>
<evidence type="ECO:0000313" key="5">
    <source>
        <dbReference type="Proteomes" id="UP001323798"/>
    </source>
</evidence>
<dbReference type="PANTHER" id="PTHR43364:SF4">
    <property type="entry name" value="NAD(P)-LINKED OXIDOREDUCTASE SUPERFAMILY PROTEIN"/>
    <property type="match status" value="1"/>
</dbReference>
<sequence length="354" mass="38326">MSASQTPDTGRTPYRTLGRSGAVVFAQALGTMTFGAEADEPTSHAIVDAYVEAGGNFIDTADVYSAGASEEIIGRWLATHPTDASQLVIATKGRFPMGAGPNDVGTSRRHLRTALDDSLRRLGVDHIDLYQLHAWDALTPLDETLRFLDDAIVQGKIGYYGFSNFTGWQLTKAIMLAEQHGWSRAVTLQPQYNLLVRGIEHEIVPASLDAGIGLLPWSPLGGGWLSGKYRRDVPPTGMTRLGENPERGMEAWQQRNANERTWQVIDTLTGIADAHGVSPSQVALAWLSAQPAVTSVILGARSVEQLRDNMGAVALELDDEQLASLTAVSAPQTEDYPYGQPAVAQRHRKIEGGR</sequence>
<dbReference type="PANTHER" id="PTHR43364">
    <property type="entry name" value="NADH-SPECIFIC METHYLGLYOXAL REDUCTASE-RELATED"/>
    <property type="match status" value="1"/>
</dbReference>
<evidence type="ECO:0000256" key="1">
    <source>
        <dbReference type="ARBA" id="ARBA00023002"/>
    </source>
</evidence>
<dbReference type="Proteomes" id="UP001323798">
    <property type="component" value="Chromosome"/>
</dbReference>
<evidence type="ECO:0000259" key="3">
    <source>
        <dbReference type="Pfam" id="PF00248"/>
    </source>
</evidence>
<dbReference type="InterPro" id="IPR050523">
    <property type="entry name" value="AKR_Detox_Biosynth"/>
</dbReference>
<feature type="region of interest" description="Disordered" evidence="2">
    <location>
        <begin position="332"/>
        <end position="354"/>
    </location>
</feature>
<dbReference type="EMBL" id="CP139368">
    <property type="protein sequence ID" value="WPR91361.1"/>
    <property type="molecule type" value="Genomic_DNA"/>
</dbReference>
<proteinExistence type="predicted"/>
<organism evidence="4 5">
    <name type="scientific">Microbacterium rhizosphaerae</name>
    <dbReference type="NCBI Taxonomy" id="1678237"/>
    <lineage>
        <taxon>Bacteria</taxon>
        <taxon>Bacillati</taxon>
        <taxon>Actinomycetota</taxon>
        <taxon>Actinomycetes</taxon>
        <taxon>Micrococcales</taxon>
        <taxon>Microbacteriaceae</taxon>
        <taxon>Microbacterium</taxon>
    </lineage>
</organism>
<keyword evidence="5" id="KW-1185">Reference proteome</keyword>
<gene>
    <name evidence="4" type="ORF">SM116_08815</name>
</gene>
<name>A0ABZ0SPR2_9MICO</name>
<dbReference type="Gene3D" id="3.20.20.100">
    <property type="entry name" value="NADP-dependent oxidoreductase domain"/>
    <property type="match status" value="1"/>
</dbReference>
<evidence type="ECO:0000313" key="4">
    <source>
        <dbReference type="EMBL" id="WPR91361.1"/>
    </source>
</evidence>
<keyword evidence="1" id="KW-0560">Oxidoreductase</keyword>